<dbReference type="AlphaFoldDB" id="A0A6C0K7J9"/>
<reference evidence="2" key="1">
    <citation type="journal article" date="2020" name="Nature">
        <title>Giant virus diversity and host interactions through global metagenomics.</title>
        <authorList>
            <person name="Schulz F."/>
            <person name="Roux S."/>
            <person name="Paez-Espino D."/>
            <person name="Jungbluth S."/>
            <person name="Walsh D.A."/>
            <person name="Denef V.J."/>
            <person name="McMahon K.D."/>
            <person name="Konstantinidis K.T."/>
            <person name="Eloe-Fadrosh E.A."/>
            <person name="Kyrpides N.C."/>
            <person name="Woyke T."/>
        </authorList>
    </citation>
    <scope>NUCLEOTIDE SEQUENCE</scope>
    <source>
        <strain evidence="2">GVMAG-S-1101176-114</strain>
    </source>
</reference>
<organism evidence="2">
    <name type="scientific">viral metagenome</name>
    <dbReference type="NCBI Taxonomy" id="1070528"/>
    <lineage>
        <taxon>unclassified sequences</taxon>
        <taxon>metagenomes</taxon>
        <taxon>organismal metagenomes</taxon>
    </lineage>
</organism>
<name>A0A6C0K7J9_9ZZZZ</name>
<accession>A0A6C0K7J9</accession>
<dbReference type="Pfam" id="PF24308">
    <property type="entry name" value="DUF7487"/>
    <property type="match status" value="1"/>
</dbReference>
<evidence type="ECO:0000313" key="2">
    <source>
        <dbReference type="EMBL" id="QHU13046.1"/>
    </source>
</evidence>
<dbReference type="EMBL" id="MN740813">
    <property type="protein sequence ID" value="QHU13046.1"/>
    <property type="molecule type" value="Genomic_DNA"/>
</dbReference>
<evidence type="ECO:0000259" key="1">
    <source>
        <dbReference type="Pfam" id="PF24308"/>
    </source>
</evidence>
<feature type="domain" description="DUF7487" evidence="1">
    <location>
        <begin position="1"/>
        <end position="90"/>
    </location>
</feature>
<dbReference type="InterPro" id="IPR055910">
    <property type="entry name" value="DUF7487"/>
</dbReference>
<proteinExistence type="predicted"/>
<protein>
    <recommendedName>
        <fullName evidence="1">DUF7487 domain-containing protein</fullName>
    </recommendedName>
</protein>
<sequence length="108" mass="12830">MPSGEIRHIQGYEHFAMDELVKIYKEEDIVTKRSGIKYSYGGEEHYYYPDFVINTAELKIIEVKSKHTMYYKTFYERNIAKREACVAAGYTFEFWIYNSKGDKTIIQT</sequence>